<dbReference type="InterPro" id="IPR036388">
    <property type="entry name" value="WH-like_DNA-bd_sf"/>
</dbReference>
<feature type="domain" description="OmpR/PhoB-type" evidence="3">
    <location>
        <begin position="1"/>
        <end position="62"/>
    </location>
</feature>
<sequence>MSYLSQRPGRVVTRDELLREVWKQPFGGSNVVDVVVRGLRRKLGGDAWVIGTVKGHGYQFNESEA</sequence>
<evidence type="ECO:0000313" key="4">
    <source>
        <dbReference type="EMBL" id="QOY86715.1"/>
    </source>
</evidence>
<dbReference type="Pfam" id="PF00486">
    <property type="entry name" value="Trans_reg_C"/>
    <property type="match status" value="1"/>
</dbReference>
<dbReference type="Proteomes" id="UP000593892">
    <property type="component" value="Chromosome"/>
</dbReference>
<dbReference type="SMART" id="SM00862">
    <property type="entry name" value="Trans_reg_C"/>
    <property type="match status" value="1"/>
</dbReference>
<accession>A0A7S7NND1</accession>
<dbReference type="InterPro" id="IPR016032">
    <property type="entry name" value="Sig_transdc_resp-reg_C-effctor"/>
</dbReference>
<name>A0A7S7NND1_PALFE</name>
<dbReference type="GO" id="GO:0006355">
    <property type="term" value="P:regulation of DNA-templated transcription"/>
    <property type="evidence" value="ECO:0007669"/>
    <property type="project" value="InterPro"/>
</dbReference>
<evidence type="ECO:0000259" key="3">
    <source>
        <dbReference type="PROSITE" id="PS51755"/>
    </source>
</evidence>
<dbReference type="PROSITE" id="PS51755">
    <property type="entry name" value="OMPR_PHOB"/>
    <property type="match status" value="1"/>
</dbReference>
<dbReference type="Gene3D" id="1.10.10.10">
    <property type="entry name" value="Winged helix-like DNA-binding domain superfamily/Winged helix DNA-binding domain"/>
    <property type="match status" value="1"/>
</dbReference>
<reference evidence="4 5" key="1">
    <citation type="submission" date="2020-10" db="EMBL/GenBank/DDBJ databases">
        <title>Complete genome sequence of Paludibaculum fermentans P105T, a facultatively anaerobic acidobacterium capable of dissimilatory Fe(III) reduction.</title>
        <authorList>
            <person name="Dedysh S.N."/>
            <person name="Beletsky A.V."/>
            <person name="Kulichevskaya I.S."/>
            <person name="Mardanov A.V."/>
            <person name="Ravin N.V."/>
        </authorList>
    </citation>
    <scope>NUCLEOTIDE SEQUENCE [LARGE SCALE GENOMIC DNA]</scope>
    <source>
        <strain evidence="4 5">P105</strain>
    </source>
</reference>
<dbReference type="CDD" id="cd00383">
    <property type="entry name" value="trans_reg_C"/>
    <property type="match status" value="1"/>
</dbReference>
<protein>
    <submittedName>
        <fullName evidence="4">Winged helix-turn-helix transcriptional regulator</fullName>
    </submittedName>
</protein>
<evidence type="ECO:0000313" key="5">
    <source>
        <dbReference type="Proteomes" id="UP000593892"/>
    </source>
</evidence>
<evidence type="ECO:0000256" key="2">
    <source>
        <dbReference type="PROSITE-ProRule" id="PRU01091"/>
    </source>
</evidence>
<dbReference type="KEGG" id="pfer:IRI77_28605"/>
<dbReference type="RefSeq" id="WP_194448384.1">
    <property type="nucleotide sequence ID" value="NZ_CP063849.1"/>
</dbReference>
<dbReference type="GO" id="GO:0000160">
    <property type="term" value="P:phosphorelay signal transduction system"/>
    <property type="evidence" value="ECO:0007669"/>
    <property type="project" value="InterPro"/>
</dbReference>
<dbReference type="SUPFAM" id="SSF46894">
    <property type="entry name" value="C-terminal effector domain of the bipartite response regulators"/>
    <property type="match status" value="1"/>
</dbReference>
<gene>
    <name evidence="4" type="ORF">IRI77_28605</name>
</gene>
<proteinExistence type="predicted"/>
<dbReference type="AlphaFoldDB" id="A0A7S7NND1"/>
<keyword evidence="5" id="KW-1185">Reference proteome</keyword>
<feature type="DNA-binding region" description="OmpR/PhoB-type" evidence="2">
    <location>
        <begin position="1"/>
        <end position="62"/>
    </location>
</feature>
<dbReference type="GO" id="GO:0003677">
    <property type="term" value="F:DNA binding"/>
    <property type="evidence" value="ECO:0007669"/>
    <property type="project" value="UniProtKB-UniRule"/>
</dbReference>
<dbReference type="InterPro" id="IPR001867">
    <property type="entry name" value="OmpR/PhoB-type_DNA-bd"/>
</dbReference>
<keyword evidence="1 2" id="KW-0238">DNA-binding</keyword>
<dbReference type="EMBL" id="CP063849">
    <property type="protein sequence ID" value="QOY86715.1"/>
    <property type="molecule type" value="Genomic_DNA"/>
</dbReference>
<evidence type="ECO:0000256" key="1">
    <source>
        <dbReference type="ARBA" id="ARBA00023125"/>
    </source>
</evidence>
<organism evidence="4 5">
    <name type="scientific">Paludibaculum fermentans</name>
    <dbReference type="NCBI Taxonomy" id="1473598"/>
    <lineage>
        <taxon>Bacteria</taxon>
        <taxon>Pseudomonadati</taxon>
        <taxon>Acidobacteriota</taxon>
        <taxon>Terriglobia</taxon>
        <taxon>Bryobacterales</taxon>
        <taxon>Bryobacteraceae</taxon>
        <taxon>Paludibaculum</taxon>
    </lineage>
</organism>